<dbReference type="Proteomes" id="UP000485562">
    <property type="component" value="Unassembled WGS sequence"/>
</dbReference>
<dbReference type="PANTHER" id="PTHR34475:SF1">
    <property type="entry name" value="CYTOSKELETON PROTEIN RODZ"/>
    <property type="match status" value="1"/>
</dbReference>
<feature type="transmembrane region" description="Helical" evidence="1">
    <location>
        <begin position="99"/>
        <end position="117"/>
    </location>
</feature>
<keyword evidence="1" id="KW-1133">Transmembrane helix</keyword>
<name>A0A1V6CDP0_UNCT6</name>
<gene>
    <name evidence="3" type="ORF">BWX89_00215</name>
</gene>
<dbReference type="InterPro" id="IPR050400">
    <property type="entry name" value="Bact_Cytoskel_RodZ"/>
</dbReference>
<dbReference type="PANTHER" id="PTHR34475">
    <property type="match status" value="1"/>
</dbReference>
<evidence type="ECO:0000313" key="3">
    <source>
        <dbReference type="EMBL" id="OQB74983.1"/>
    </source>
</evidence>
<sequence>MDKPIHEVLKETRLKKGIDLEKISEDTFIPVRFLRDMEEGNWNDFPSFVHRMGFLKKYLEYLNIPREIIDNCPEFKPVEKKIDEEKQSVSTDKIKLPRYLFKGFIVILILLLAIFFWTSKQKSNVKIGEQQDNIPAASKNFSHDIVLKATEDVWIRVFSDGTKKVEKTLKKNDTIKISGHKINIRVGNAGALFIEKDGETKGPFGKKGQVVEIKIEDGLFLP</sequence>
<dbReference type="AlphaFoldDB" id="A0A1V6CDP0"/>
<dbReference type="InterPro" id="IPR025194">
    <property type="entry name" value="RodZ-like_C"/>
</dbReference>
<dbReference type="Pfam" id="PF13413">
    <property type="entry name" value="HTH_25"/>
    <property type="match status" value="1"/>
</dbReference>
<keyword evidence="1" id="KW-0472">Membrane</keyword>
<feature type="domain" description="Cytoskeleton protein RodZ-like C-terminal" evidence="2">
    <location>
        <begin position="146"/>
        <end position="213"/>
    </location>
</feature>
<dbReference type="GO" id="GO:0003677">
    <property type="term" value="F:DNA binding"/>
    <property type="evidence" value="ECO:0007669"/>
    <property type="project" value="InterPro"/>
</dbReference>
<evidence type="ECO:0000259" key="2">
    <source>
        <dbReference type="Pfam" id="PF13464"/>
    </source>
</evidence>
<dbReference type="Pfam" id="PF13464">
    <property type="entry name" value="RodZ_C"/>
    <property type="match status" value="1"/>
</dbReference>
<keyword evidence="1" id="KW-0812">Transmembrane</keyword>
<reference evidence="3" key="1">
    <citation type="submission" date="2017-02" db="EMBL/GenBank/DDBJ databases">
        <title>Delving into the versatile metabolic prowess of the omnipresent phylum Bacteroidetes.</title>
        <authorList>
            <person name="Nobu M.K."/>
            <person name="Mei R."/>
            <person name="Narihiro T."/>
            <person name="Kuroda K."/>
            <person name="Liu W.-T."/>
        </authorList>
    </citation>
    <scope>NUCLEOTIDE SEQUENCE</scope>
    <source>
        <strain evidence="3">ADurb.Bin131</strain>
    </source>
</reference>
<dbReference type="CDD" id="cd00093">
    <property type="entry name" value="HTH_XRE"/>
    <property type="match status" value="1"/>
</dbReference>
<comment type="caution">
    <text evidence="3">The sequence shown here is derived from an EMBL/GenBank/DDBJ whole genome shotgun (WGS) entry which is preliminary data.</text>
</comment>
<evidence type="ECO:0000256" key="1">
    <source>
        <dbReference type="SAM" id="Phobius"/>
    </source>
</evidence>
<dbReference type="Gene3D" id="1.10.260.40">
    <property type="entry name" value="lambda repressor-like DNA-binding domains"/>
    <property type="match status" value="1"/>
</dbReference>
<accession>A0A1V6CDP0</accession>
<dbReference type="InterPro" id="IPR010982">
    <property type="entry name" value="Lambda_DNA-bd_dom_sf"/>
</dbReference>
<proteinExistence type="predicted"/>
<protein>
    <recommendedName>
        <fullName evidence="2">Cytoskeleton protein RodZ-like C-terminal domain-containing protein</fullName>
    </recommendedName>
</protein>
<organism evidence="3">
    <name type="scientific">candidate division TA06 bacterium ADurb.Bin131</name>
    <dbReference type="NCBI Taxonomy" id="1852827"/>
    <lineage>
        <taxon>Bacteria</taxon>
        <taxon>Bacteria division TA06</taxon>
    </lineage>
</organism>
<dbReference type="EMBL" id="MWDQ01000025">
    <property type="protein sequence ID" value="OQB74983.1"/>
    <property type="molecule type" value="Genomic_DNA"/>
</dbReference>
<dbReference type="InterPro" id="IPR001387">
    <property type="entry name" value="Cro/C1-type_HTH"/>
</dbReference>